<protein>
    <submittedName>
        <fullName evidence="1">Uncharacterized protein</fullName>
    </submittedName>
</protein>
<evidence type="ECO:0000313" key="1">
    <source>
        <dbReference type="EMBL" id="KAJ8684496.1"/>
    </source>
</evidence>
<reference evidence="1" key="1">
    <citation type="submission" date="2023-04" db="EMBL/GenBank/DDBJ databases">
        <title>A chromosome-level genome assembly of the parasitoid wasp Eretmocerus hayati.</title>
        <authorList>
            <person name="Zhong Y."/>
            <person name="Liu S."/>
            <person name="Liu Y."/>
        </authorList>
    </citation>
    <scope>NUCLEOTIDE SEQUENCE</scope>
    <source>
        <strain evidence="1">ZJU_SS_LIU_2023</strain>
    </source>
</reference>
<accession>A0ACC2PNA4</accession>
<dbReference type="Proteomes" id="UP001239111">
    <property type="component" value="Chromosome 1"/>
</dbReference>
<keyword evidence="2" id="KW-1185">Reference proteome</keyword>
<name>A0ACC2PNA4_9HYME</name>
<dbReference type="EMBL" id="CM056741">
    <property type="protein sequence ID" value="KAJ8684496.1"/>
    <property type="molecule type" value="Genomic_DNA"/>
</dbReference>
<organism evidence="1 2">
    <name type="scientific">Eretmocerus hayati</name>
    <dbReference type="NCBI Taxonomy" id="131215"/>
    <lineage>
        <taxon>Eukaryota</taxon>
        <taxon>Metazoa</taxon>
        <taxon>Ecdysozoa</taxon>
        <taxon>Arthropoda</taxon>
        <taxon>Hexapoda</taxon>
        <taxon>Insecta</taxon>
        <taxon>Pterygota</taxon>
        <taxon>Neoptera</taxon>
        <taxon>Endopterygota</taxon>
        <taxon>Hymenoptera</taxon>
        <taxon>Apocrita</taxon>
        <taxon>Proctotrupomorpha</taxon>
        <taxon>Chalcidoidea</taxon>
        <taxon>Aphelinidae</taxon>
        <taxon>Aphelininae</taxon>
        <taxon>Eretmocerus</taxon>
    </lineage>
</organism>
<sequence length="782" mass="88894">MKPQKKTANNRRVPKTSLVVKKRRALSEKPIDLDTKREKRPRRPDDFKKEIESESERKKLTQDKKKEKSQKIEPTRSKLVKKIKRKFERKNDRLTQNIDYAKEKVLYHTDQKKITTSNEIAQEVEQCSPSSHRRSEDTEFMQQQSVIDGVVDQLIHTTNVEEKPSPLPARKRVKEFEKKLAKMNLDLKRNPKTTAAKDPKKNENLTPEKECTSKLSFTGAKKESRIKSKNQTQKDTILATKKRNIPVIKNVLNKEQELVKAAPVSNRSSPPIKEEIVRDANEAKKKTTLKGKGFQEVVVSENEGNSSKIRRKKKKADDLKRIGDRKSGHKEQNTSVHKIESENDSNKSYEGTKESCSPEEAFLLLPSCIKREIFDGDGVLDGSDNDLKNPKNVGREMKKSIRKSKVLSGIDSGKSKSSINDCKNGKLKVTTCRFKNATKEENELIKLNLKIETGKEKPESTGNSEDYSDGEFDKCRPGHDSRRSRHAPSEERAMTNRMKLFGFWSGPKRHRVASLNALAKVHCLYENENGGAYLGGFCKPKPESEKCKEGKTMDYRELQVEVDLKKDQQSSVEKHHCEAKRKLRSVPGLRGKHYDVFEASTSSSDEDSRFEQTRGKGRKKKEKQLEKSSISKGRDRDENNDIKLGKPPKVDNKSDDKPTSIKKVNQKRRKKCTEPMDLKDMVVSKRMASLNASAILAASYSDEKNRVGTSSDTSSSNDSDLEFLKKRKPSDAETEKKKQRQSGSDADDLSNPSKKVVIVNQDTDVTITGEYISSSCYYLPSP</sequence>
<gene>
    <name evidence="1" type="ORF">QAD02_020288</name>
</gene>
<proteinExistence type="predicted"/>
<comment type="caution">
    <text evidence="1">The sequence shown here is derived from an EMBL/GenBank/DDBJ whole genome shotgun (WGS) entry which is preliminary data.</text>
</comment>
<evidence type="ECO:0000313" key="2">
    <source>
        <dbReference type="Proteomes" id="UP001239111"/>
    </source>
</evidence>